<protein>
    <submittedName>
        <fullName evidence="1">Uncharacterized protein</fullName>
    </submittedName>
</protein>
<accession>A0A7J7IG09</accession>
<evidence type="ECO:0000313" key="2">
    <source>
        <dbReference type="Proteomes" id="UP000530660"/>
    </source>
</evidence>
<dbReference type="Proteomes" id="UP000530660">
    <property type="component" value="Unassembled WGS sequence"/>
</dbReference>
<dbReference type="OrthoDB" id="10459324at2759"/>
<comment type="caution">
    <text evidence="1">The sequence shown here is derived from an EMBL/GenBank/DDBJ whole genome shotgun (WGS) entry which is preliminary data.</text>
</comment>
<dbReference type="AlphaFoldDB" id="A0A7J7IG09"/>
<evidence type="ECO:0000313" key="1">
    <source>
        <dbReference type="EMBL" id="KAF6001674.1"/>
    </source>
</evidence>
<reference evidence="1 2" key="1">
    <citation type="journal article" date="2020" name="J. Phycol.">
        <title>Comparative genome analysis reveals Cyanidiococcus gen. nov., a new extremophilic red algal genus sister to Cyanidioschyzon (Cyanidioschyzonaceae, Rhodophyta).</title>
        <authorList>
            <person name="Liu S.-L."/>
            <person name="Chiang Y.-R."/>
            <person name="Yoon H.S."/>
            <person name="Fu H.-Y."/>
        </authorList>
    </citation>
    <scope>NUCLEOTIDE SEQUENCE [LARGE SCALE GENOMIC DNA]</scope>
    <source>
        <strain evidence="1 2">THAL066</strain>
    </source>
</reference>
<sequence length="264" mass="31488">MNRDPYLLPVRGAAVLYIQRLWSQERNDTPQLRLSARLRLHPTANALRNTSADTTNEDELENDKYVIKARRRWLPSLFRDRLRDRNRERESGPSYHVRSSSRQVEPFTLPGRIYLKLGTTVRLPGLMLWTDRADRDRRRLYTNLVQRQPATWWGFEWDFIRRLDKFRTKSRQTRRKDNVARTSPSYFFLHASWIPTYEEDALRLVAGVQYKFNIAKKKCTDPKRSSRPFTDAKQNRFLQLTMRFGIDLLRGELYITPVADGTYF</sequence>
<organism evidence="1 2">
    <name type="scientific">Cyanidiococcus yangmingshanensis</name>
    <dbReference type="NCBI Taxonomy" id="2690220"/>
    <lineage>
        <taxon>Eukaryota</taxon>
        <taxon>Rhodophyta</taxon>
        <taxon>Bangiophyceae</taxon>
        <taxon>Cyanidiales</taxon>
        <taxon>Cyanidiaceae</taxon>
        <taxon>Cyanidiococcus</taxon>
    </lineage>
</organism>
<dbReference type="EMBL" id="VWRR01000013">
    <property type="protein sequence ID" value="KAF6001674.1"/>
    <property type="molecule type" value="Genomic_DNA"/>
</dbReference>
<keyword evidence="2" id="KW-1185">Reference proteome</keyword>
<name>A0A7J7IG09_9RHOD</name>
<proteinExistence type="predicted"/>
<gene>
    <name evidence="1" type="ORF">F1559_001228</name>
</gene>